<evidence type="ECO:0000313" key="3">
    <source>
        <dbReference type="Proteomes" id="UP000034883"/>
    </source>
</evidence>
<proteinExistence type="predicted"/>
<dbReference type="STRING" id="927083.DB32_003859"/>
<feature type="transmembrane region" description="Helical" evidence="1">
    <location>
        <begin position="181"/>
        <end position="201"/>
    </location>
</feature>
<dbReference type="KEGG" id="samy:DB32_003859"/>
<evidence type="ECO:0000256" key="1">
    <source>
        <dbReference type="SAM" id="Phobius"/>
    </source>
</evidence>
<dbReference type="Proteomes" id="UP000034883">
    <property type="component" value="Chromosome"/>
</dbReference>
<protein>
    <submittedName>
        <fullName evidence="2">Uncharacterized protein</fullName>
    </submittedName>
</protein>
<dbReference type="AlphaFoldDB" id="A0A0F6YII2"/>
<accession>A0A0F6YII2</accession>
<keyword evidence="1" id="KW-0472">Membrane</keyword>
<dbReference type="Pfam" id="PF11139">
    <property type="entry name" value="SfLAP"/>
    <property type="match status" value="1"/>
</dbReference>
<sequence>MFPVPIIATLLTLFSRRGRANGAAFAASWIVGIGLLTTVAALVADGAASASEDATSAAVSWVKLLVGVALLGAALRKWRARPGPGETAEMPKWMASVDEYSPRNAVRAGLLLSAANPKNWALAGAAGSTIGQVEMSASETAVCVAVFTGLASLSVAGPVLYRLGGGERAERALGQAQSWLVQNNAAILTVVLLIFGVQLVGKGLAGLSV</sequence>
<feature type="transmembrane region" description="Helical" evidence="1">
    <location>
        <begin position="56"/>
        <end position="75"/>
    </location>
</feature>
<gene>
    <name evidence="2" type="ORF">DB32_003859</name>
</gene>
<reference evidence="2 3" key="1">
    <citation type="submission" date="2015-03" db="EMBL/GenBank/DDBJ databases">
        <title>Genome assembly of Sandaracinus amylolyticus DSM 53668.</title>
        <authorList>
            <person name="Sharma G."/>
            <person name="Subramanian S."/>
        </authorList>
    </citation>
    <scope>NUCLEOTIDE SEQUENCE [LARGE SCALE GENOMIC DNA]</scope>
    <source>
        <strain evidence="2 3">DSM 53668</strain>
    </source>
</reference>
<dbReference type="InterPro" id="IPR021315">
    <property type="entry name" value="Gap/Sap"/>
</dbReference>
<dbReference type="EMBL" id="CP011125">
    <property type="protein sequence ID" value="AKF06710.1"/>
    <property type="molecule type" value="Genomic_DNA"/>
</dbReference>
<feature type="transmembrane region" description="Helical" evidence="1">
    <location>
        <begin position="23"/>
        <end position="44"/>
    </location>
</feature>
<feature type="transmembrane region" description="Helical" evidence="1">
    <location>
        <begin position="141"/>
        <end position="161"/>
    </location>
</feature>
<organism evidence="2 3">
    <name type="scientific">Sandaracinus amylolyticus</name>
    <dbReference type="NCBI Taxonomy" id="927083"/>
    <lineage>
        <taxon>Bacteria</taxon>
        <taxon>Pseudomonadati</taxon>
        <taxon>Myxococcota</taxon>
        <taxon>Polyangia</taxon>
        <taxon>Polyangiales</taxon>
        <taxon>Sandaracinaceae</taxon>
        <taxon>Sandaracinus</taxon>
    </lineage>
</organism>
<keyword evidence="3" id="KW-1185">Reference proteome</keyword>
<keyword evidence="1" id="KW-1133">Transmembrane helix</keyword>
<evidence type="ECO:0000313" key="2">
    <source>
        <dbReference type="EMBL" id="AKF06710.1"/>
    </source>
</evidence>
<keyword evidence="1" id="KW-0812">Transmembrane</keyword>
<name>A0A0F6YII2_9BACT</name>